<comment type="caution">
    <text evidence="1">The sequence shown here is derived from an EMBL/GenBank/DDBJ whole genome shotgun (WGS) entry which is preliminary data.</text>
</comment>
<dbReference type="AlphaFoldDB" id="A0A3A6VCK9"/>
<protein>
    <recommendedName>
        <fullName evidence="3">Dot/Icm secretion system substrate</fullName>
    </recommendedName>
</protein>
<evidence type="ECO:0000313" key="1">
    <source>
        <dbReference type="EMBL" id="RJY35085.1"/>
    </source>
</evidence>
<gene>
    <name evidence="1" type="ORF">D1H98_06920</name>
</gene>
<name>A0A3A6VCK9_LEGPN</name>
<organism evidence="1 2">
    <name type="scientific">Legionella pneumophila subsp. pneumophila</name>
    <dbReference type="NCBI Taxonomy" id="91891"/>
    <lineage>
        <taxon>Bacteria</taxon>
        <taxon>Pseudomonadati</taxon>
        <taxon>Pseudomonadota</taxon>
        <taxon>Gammaproteobacteria</taxon>
        <taxon>Legionellales</taxon>
        <taxon>Legionellaceae</taxon>
        <taxon>Legionella</taxon>
    </lineage>
</organism>
<dbReference type="Proteomes" id="UP000277145">
    <property type="component" value="Unassembled WGS sequence"/>
</dbReference>
<reference evidence="1 2" key="1">
    <citation type="submission" date="2018-08" db="EMBL/GenBank/DDBJ databases">
        <title>Genome Sequences of Legionella pneumophila subsp. pneumophila Isolates, Recovered from a Drinking Water System in a Large Builging.</title>
        <authorList>
            <person name="Gomez-Alvarez V."/>
            <person name="Boczek L."/>
            <person name="King D."/>
            <person name="Pemberton A."/>
            <person name="Pfaller S."/>
            <person name="Rodgers M."/>
            <person name="Santodomingo J."/>
            <person name="Revetta R."/>
        </authorList>
    </citation>
    <scope>NUCLEOTIDE SEQUENCE [LARGE SCALE GENOMIC DNA]</scope>
    <source>
        <strain evidence="1 2">L01C.1</strain>
    </source>
</reference>
<dbReference type="RefSeq" id="WP_080020165.1">
    <property type="nucleotide sequence ID" value="NZ_CP021281.1"/>
</dbReference>
<accession>A0A3A6VCK9</accession>
<evidence type="ECO:0000313" key="2">
    <source>
        <dbReference type="Proteomes" id="UP000277145"/>
    </source>
</evidence>
<sequence>MEMKMSITVKSLDFDQCISNRKYKESLQTNDGRKVWDANSLFNANKEILGKNNNGDPIHVFIGSNRQNLKADLINLNAGAATLFIPVAQELCDVMGATFHPLLVPDLICENAAIGDTFHSALQVIKGLNDLNSLNSESLAELVKSALSGQLNSLHCISDESKFLMLYSQIQYMAQQYPDEKINFEFYDDKEDILKPLYDIFSKNPDLIPANVTLHIKRYLNGNLMETDFNPILGLGSQQENYQNIVKWIHKQSSSNLRSGNCCQVLEMDNEKIARYCRFGKDETRLKLLDSLENLAKHQVGQKDQKMDDFIKESYEKMGGSKDIDSITLQQPFEEINSAIKVTEAINKVIANYRKEAKCLFSVGMNAKADRIEKALLNVPVEDRGKIFSNDKVSPELIAIRAALASHRYFGKRGNVYYKDEARTVIDENKAATTYNNLRKQFANLRTQSHADAQVELEHSSEVSRSLKL</sequence>
<dbReference type="EMBL" id="QWDR01000001">
    <property type="protein sequence ID" value="RJY35085.1"/>
    <property type="molecule type" value="Genomic_DNA"/>
</dbReference>
<proteinExistence type="predicted"/>
<evidence type="ECO:0008006" key="3">
    <source>
        <dbReference type="Google" id="ProtNLM"/>
    </source>
</evidence>